<dbReference type="PANTHER" id="PTHR43391:SF14">
    <property type="entry name" value="DEHYDROGENASE_REDUCTASE SDR FAMILY PROTEIN 7-LIKE"/>
    <property type="match status" value="1"/>
</dbReference>
<dbReference type="EMBL" id="QNTT01000019">
    <property type="protein sequence ID" value="RBA36389.1"/>
    <property type="molecule type" value="Genomic_DNA"/>
</dbReference>
<dbReference type="Proteomes" id="UP000252187">
    <property type="component" value="Unassembled WGS sequence"/>
</dbReference>
<proteinExistence type="inferred from homology"/>
<keyword evidence="3" id="KW-0560">Oxidoreductase</keyword>
<protein>
    <submittedName>
        <fullName evidence="6">SDR family NAD(P)-dependent oxidoreductase</fullName>
    </submittedName>
</protein>
<evidence type="ECO:0000256" key="1">
    <source>
        <dbReference type="ARBA" id="ARBA00006484"/>
    </source>
</evidence>
<dbReference type="InterPro" id="IPR036291">
    <property type="entry name" value="NAD(P)-bd_dom_sf"/>
</dbReference>
<dbReference type="Gene3D" id="3.40.50.720">
    <property type="entry name" value="NAD(P)-binding Rossmann-like Domain"/>
    <property type="match status" value="1"/>
</dbReference>
<comment type="similarity">
    <text evidence="1 4">Belongs to the short-chain dehydrogenases/reductases (SDR) family.</text>
</comment>
<evidence type="ECO:0000256" key="4">
    <source>
        <dbReference type="RuleBase" id="RU000363"/>
    </source>
</evidence>
<evidence type="ECO:0000256" key="2">
    <source>
        <dbReference type="ARBA" id="ARBA00022857"/>
    </source>
</evidence>
<accession>A0A365PAW6</accession>
<evidence type="ECO:0000313" key="7">
    <source>
        <dbReference type="Proteomes" id="UP000252187"/>
    </source>
</evidence>
<dbReference type="Pfam" id="PF00106">
    <property type="entry name" value="adh_short"/>
    <property type="match status" value="1"/>
</dbReference>
<dbReference type="InterPro" id="IPR057326">
    <property type="entry name" value="KR_dom"/>
</dbReference>
<dbReference type="SMART" id="SM00822">
    <property type="entry name" value="PKS_KR"/>
    <property type="match status" value="1"/>
</dbReference>
<sequence>MRLPKVSLPELSLPDLSLQNLPLPGLDRLPFSSSSPSPTDTHRRVLVTGGASGLGLALATAFLERGDRVIIADLAPTDDRPDSVPADAHYLRLDVRSEDEWQAARVEVEQIWGGLDVLVNNAGIAQGGRIEMLTEDDWRQIVDINLLGVARGCRTFVPMLKAQGSGHLVNTASLAGLVHPPTMSSYTAVKAAVVAISESLRWELEPFGVDVSVLCPSFFRTNLASSLNASDPAASGFASKLIDRSERGADEIAAEVMTGLDAKQFLILPDPDARKSYRAKRFLPAAYARTMLGMGQKFAAATRATGGSGAEAGGTGATGT</sequence>
<dbReference type="InterPro" id="IPR002347">
    <property type="entry name" value="SDR_fam"/>
</dbReference>
<feature type="domain" description="Ketoreductase" evidence="5">
    <location>
        <begin position="43"/>
        <end position="222"/>
    </location>
</feature>
<keyword evidence="2" id="KW-0521">NADP</keyword>
<comment type="caution">
    <text evidence="6">The sequence shown here is derived from an EMBL/GenBank/DDBJ whole genome shotgun (WGS) entry which is preliminary data.</text>
</comment>
<dbReference type="PRINTS" id="PR00081">
    <property type="entry name" value="GDHRDH"/>
</dbReference>
<dbReference type="AlphaFoldDB" id="A0A365PAW6"/>
<dbReference type="PRINTS" id="PR00080">
    <property type="entry name" value="SDRFAMILY"/>
</dbReference>
<gene>
    <name evidence="6" type="ORF">DQ226_08970</name>
</gene>
<evidence type="ECO:0000259" key="5">
    <source>
        <dbReference type="SMART" id="SM00822"/>
    </source>
</evidence>
<reference evidence="6 7" key="1">
    <citation type="submission" date="2018-06" db="EMBL/GenBank/DDBJ databases">
        <title>Whole genome sequencing of four bacterial strains from South Shetland trench revealing bio-synthetic gene clusters.</title>
        <authorList>
            <person name="Abdel-Mageed W.M."/>
            <person name="Lehri B."/>
            <person name="Jarmusch S.A."/>
            <person name="Miranda K."/>
            <person name="Goodfellow M."/>
            <person name="Jaspars M."/>
            <person name="Karlyshev A.V."/>
        </authorList>
    </citation>
    <scope>NUCLEOTIDE SEQUENCE [LARGE SCALE GENOMIC DNA]</scope>
    <source>
        <strain evidence="6 7">SST1</strain>
    </source>
</reference>
<dbReference type="GO" id="GO:0016491">
    <property type="term" value="F:oxidoreductase activity"/>
    <property type="evidence" value="ECO:0007669"/>
    <property type="project" value="UniProtKB-KW"/>
</dbReference>
<evidence type="ECO:0000313" key="6">
    <source>
        <dbReference type="EMBL" id="RBA36389.1"/>
    </source>
</evidence>
<dbReference type="PANTHER" id="PTHR43391">
    <property type="entry name" value="RETINOL DEHYDROGENASE-RELATED"/>
    <property type="match status" value="1"/>
</dbReference>
<evidence type="ECO:0000256" key="3">
    <source>
        <dbReference type="ARBA" id="ARBA00023002"/>
    </source>
</evidence>
<dbReference type="SUPFAM" id="SSF51735">
    <property type="entry name" value="NAD(P)-binding Rossmann-fold domains"/>
    <property type="match status" value="1"/>
</dbReference>
<name>A0A365PAW6_9ACTN</name>
<dbReference type="RefSeq" id="WP_069389929.1">
    <property type="nucleotide sequence ID" value="NZ_JBFBKX010000013.1"/>
</dbReference>
<organism evidence="6 7">
    <name type="scientific">Dietzia maris</name>
    <dbReference type="NCBI Taxonomy" id="37915"/>
    <lineage>
        <taxon>Bacteria</taxon>
        <taxon>Bacillati</taxon>
        <taxon>Actinomycetota</taxon>
        <taxon>Actinomycetes</taxon>
        <taxon>Mycobacteriales</taxon>
        <taxon>Dietziaceae</taxon>
        <taxon>Dietzia</taxon>
    </lineage>
</organism>